<dbReference type="Proteomes" id="UP000198785">
    <property type="component" value="Unassembled WGS sequence"/>
</dbReference>
<evidence type="ECO:0000313" key="1">
    <source>
        <dbReference type="EMBL" id="SFS94152.1"/>
    </source>
</evidence>
<evidence type="ECO:0008006" key="3">
    <source>
        <dbReference type="Google" id="ProtNLM"/>
    </source>
</evidence>
<keyword evidence="2" id="KW-1185">Reference proteome</keyword>
<gene>
    <name evidence="1" type="ORF">SAMN05660206_107130</name>
</gene>
<dbReference type="OrthoDB" id="893860at2"/>
<organism evidence="1 2">
    <name type="scientific">Sphingobacterium wenxiniae</name>
    <dbReference type="NCBI Taxonomy" id="683125"/>
    <lineage>
        <taxon>Bacteria</taxon>
        <taxon>Pseudomonadati</taxon>
        <taxon>Bacteroidota</taxon>
        <taxon>Sphingobacteriia</taxon>
        <taxon>Sphingobacteriales</taxon>
        <taxon>Sphingobacteriaceae</taxon>
        <taxon>Sphingobacterium</taxon>
    </lineage>
</organism>
<dbReference type="AlphaFoldDB" id="A0A1I6TY89"/>
<protein>
    <recommendedName>
        <fullName evidence="3">Universal stress protein family protein</fullName>
    </recommendedName>
</protein>
<reference evidence="1 2" key="1">
    <citation type="submission" date="2016-10" db="EMBL/GenBank/DDBJ databases">
        <authorList>
            <person name="de Groot N.N."/>
        </authorList>
    </citation>
    <scope>NUCLEOTIDE SEQUENCE [LARGE SCALE GENOMIC DNA]</scope>
    <source>
        <strain evidence="1 2">DSM 22789</strain>
    </source>
</reference>
<accession>A0A1I6TY89</accession>
<evidence type="ECO:0000313" key="2">
    <source>
        <dbReference type="Proteomes" id="UP000198785"/>
    </source>
</evidence>
<dbReference type="STRING" id="683125.SAMN05660206_107130"/>
<dbReference type="EMBL" id="FOZZ01000007">
    <property type="protein sequence ID" value="SFS94152.1"/>
    <property type="molecule type" value="Genomic_DNA"/>
</dbReference>
<dbReference type="RefSeq" id="WP_093365977.1">
    <property type="nucleotide sequence ID" value="NZ_FOZZ01000007.1"/>
</dbReference>
<name>A0A1I6TY89_9SPHI</name>
<proteinExistence type="predicted"/>
<sequence length="170" mass="19513">MIQRVLIPSDFTVNSLRIVLEYIENSGDQQVEMVLVSGYKLDSSIGMLLGFSTADHIADLQDEDFLKGCEMIKSRFKDKVVEIYGDCMVSKNSRYVRNYIKGAKFSQIVLPEAFEFTHTPNSFDVVEVLQTLPFSGVPEVVTVQMQDANLQEHDGLDSFFFRKNWRFSYE</sequence>